<evidence type="ECO:0000313" key="1">
    <source>
        <dbReference type="EMBL" id="KAG1772862.1"/>
    </source>
</evidence>
<dbReference type="EMBL" id="JABBWD010000051">
    <property type="protein sequence ID" value="KAG1772862.1"/>
    <property type="molecule type" value="Genomic_DNA"/>
</dbReference>
<gene>
    <name evidence="1" type="ORF">EV702DRAFT_1245877</name>
</gene>
<dbReference type="Proteomes" id="UP000714275">
    <property type="component" value="Unassembled WGS sequence"/>
</dbReference>
<reference evidence="1" key="1">
    <citation type="journal article" date="2020" name="New Phytol.">
        <title>Comparative genomics reveals dynamic genome evolution in host specialist ectomycorrhizal fungi.</title>
        <authorList>
            <person name="Lofgren L.A."/>
            <person name="Nguyen N.H."/>
            <person name="Vilgalys R."/>
            <person name="Ruytinx J."/>
            <person name="Liao H.L."/>
            <person name="Branco S."/>
            <person name="Kuo A."/>
            <person name="LaButti K."/>
            <person name="Lipzen A."/>
            <person name="Andreopoulos W."/>
            <person name="Pangilinan J."/>
            <person name="Riley R."/>
            <person name="Hundley H."/>
            <person name="Na H."/>
            <person name="Barry K."/>
            <person name="Grigoriev I.V."/>
            <person name="Stajich J.E."/>
            <person name="Kennedy P.G."/>
        </authorList>
    </citation>
    <scope>NUCLEOTIDE SEQUENCE</scope>
    <source>
        <strain evidence="1">DOB743</strain>
    </source>
</reference>
<sequence length="137" mass="15505">MPKKDTAPAIPDVHWSEDMTWSLLSEVEKDDNRLVLLGKREKKENTSGDSKITVFQWIGAVVLPESYKLNPTATGKAVKRKYDHLTRKYRQHGKRLRTTGEGIRGSDVEDWNYFGKSHGPQSDQATHGILQVTPEAC</sequence>
<name>A0A9P6ZMR6_9AGAM</name>
<keyword evidence="2" id="KW-1185">Reference proteome</keyword>
<evidence type="ECO:0000313" key="2">
    <source>
        <dbReference type="Proteomes" id="UP000714275"/>
    </source>
</evidence>
<evidence type="ECO:0008006" key="3">
    <source>
        <dbReference type="Google" id="ProtNLM"/>
    </source>
</evidence>
<dbReference type="OrthoDB" id="3211402at2759"/>
<proteinExistence type="predicted"/>
<protein>
    <recommendedName>
        <fullName evidence="3">Myb/SANT-like domain-containing protein</fullName>
    </recommendedName>
</protein>
<comment type="caution">
    <text evidence="1">The sequence shown here is derived from an EMBL/GenBank/DDBJ whole genome shotgun (WGS) entry which is preliminary data.</text>
</comment>
<organism evidence="1 2">
    <name type="scientific">Suillus placidus</name>
    <dbReference type="NCBI Taxonomy" id="48579"/>
    <lineage>
        <taxon>Eukaryota</taxon>
        <taxon>Fungi</taxon>
        <taxon>Dikarya</taxon>
        <taxon>Basidiomycota</taxon>
        <taxon>Agaricomycotina</taxon>
        <taxon>Agaricomycetes</taxon>
        <taxon>Agaricomycetidae</taxon>
        <taxon>Boletales</taxon>
        <taxon>Suillineae</taxon>
        <taxon>Suillaceae</taxon>
        <taxon>Suillus</taxon>
    </lineage>
</organism>
<accession>A0A9P6ZMR6</accession>
<dbReference type="AlphaFoldDB" id="A0A9P6ZMR6"/>